<protein>
    <submittedName>
        <fullName evidence="1">Uncharacterized protein</fullName>
    </submittedName>
</protein>
<evidence type="ECO:0000313" key="1">
    <source>
        <dbReference type="EMBL" id="CAL1587750.1"/>
    </source>
</evidence>
<evidence type="ECO:0000313" key="2">
    <source>
        <dbReference type="Proteomes" id="UP001497482"/>
    </source>
</evidence>
<name>A0AAV2KCS2_KNICA</name>
<dbReference type="AlphaFoldDB" id="A0AAV2KCS2"/>
<proteinExistence type="predicted"/>
<sequence>MINWFQNEILVARAERSGNSARSRARADWSCECEPRAQREHPTGSAISERHVVKVKILSVWAADGSKHFLSRDR</sequence>
<gene>
    <name evidence="1" type="ORF">KC01_LOCUS17676</name>
</gene>
<accession>A0AAV2KCS2</accession>
<keyword evidence="2" id="KW-1185">Reference proteome</keyword>
<dbReference type="Proteomes" id="UP001497482">
    <property type="component" value="Chromosome 18"/>
</dbReference>
<organism evidence="1 2">
    <name type="scientific">Knipowitschia caucasica</name>
    <name type="common">Caucasian dwarf goby</name>
    <name type="synonym">Pomatoschistus caucasicus</name>
    <dbReference type="NCBI Taxonomy" id="637954"/>
    <lineage>
        <taxon>Eukaryota</taxon>
        <taxon>Metazoa</taxon>
        <taxon>Chordata</taxon>
        <taxon>Craniata</taxon>
        <taxon>Vertebrata</taxon>
        <taxon>Euteleostomi</taxon>
        <taxon>Actinopterygii</taxon>
        <taxon>Neopterygii</taxon>
        <taxon>Teleostei</taxon>
        <taxon>Neoteleostei</taxon>
        <taxon>Acanthomorphata</taxon>
        <taxon>Gobiaria</taxon>
        <taxon>Gobiiformes</taxon>
        <taxon>Gobioidei</taxon>
        <taxon>Gobiidae</taxon>
        <taxon>Gobiinae</taxon>
        <taxon>Knipowitschia</taxon>
    </lineage>
</organism>
<dbReference type="EMBL" id="OZ035840">
    <property type="protein sequence ID" value="CAL1587750.1"/>
    <property type="molecule type" value="Genomic_DNA"/>
</dbReference>
<reference evidence="1 2" key="1">
    <citation type="submission" date="2024-04" db="EMBL/GenBank/DDBJ databases">
        <authorList>
            <person name="Waldvogel A.-M."/>
            <person name="Schoenle A."/>
        </authorList>
    </citation>
    <scope>NUCLEOTIDE SEQUENCE [LARGE SCALE GENOMIC DNA]</scope>
</reference>